<comment type="caution">
    <text evidence="12">The sequence shown here is derived from an EMBL/GenBank/DDBJ whole genome shotgun (WGS) entry which is preliminary data.</text>
</comment>
<evidence type="ECO:0000256" key="4">
    <source>
        <dbReference type="ARBA" id="ARBA00023136"/>
    </source>
</evidence>
<dbReference type="GO" id="GO:0005975">
    <property type="term" value="P:carbohydrate metabolic process"/>
    <property type="evidence" value="ECO:0007669"/>
    <property type="project" value="InterPro"/>
</dbReference>
<dbReference type="PROSITE" id="PS00129">
    <property type="entry name" value="GLYCOSYL_HYDROL_F31_1"/>
    <property type="match status" value="1"/>
</dbReference>
<keyword evidence="4" id="KW-0472">Membrane</keyword>
<feature type="chain" id="PRO_5022039452" description="P-type domain-containing protein" evidence="10">
    <location>
        <begin position="19"/>
        <end position="808"/>
    </location>
</feature>
<dbReference type="SMART" id="SM00018">
    <property type="entry name" value="PD"/>
    <property type="match status" value="1"/>
</dbReference>
<dbReference type="FunFam" id="2.60.40.1760:FF:000001">
    <property type="entry name" value="Maltase-glucoamylase, intestinal"/>
    <property type="match status" value="1"/>
</dbReference>
<dbReference type="STRING" id="6832.A0A553NTA2"/>
<dbReference type="InterPro" id="IPR011013">
    <property type="entry name" value="Gal_mutarotase_sf_dom"/>
</dbReference>
<proteinExistence type="inferred from homology"/>
<dbReference type="OMA" id="EMCARWH"/>
<dbReference type="CDD" id="cd00111">
    <property type="entry name" value="Trefoil"/>
    <property type="match status" value="1"/>
</dbReference>
<dbReference type="InterPro" id="IPR000322">
    <property type="entry name" value="Glyco_hydro_31_TIM"/>
</dbReference>
<dbReference type="AlphaFoldDB" id="A0A553NTA2"/>
<evidence type="ECO:0000256" key="7">
    <source>
        <dbReference type="ARBA" id="ARBA00023295"/>
    </source>
</evidence>
<feature type="signal peptide" evidence="10">
    <location>
        <begin position="1"/>
        <end position="18"/>
    </location>
</feature>
<evidence type="ECO:0000313" key="13">
    <source>
        <dbReference type="Proteomes" id="UP000318571"/>
    </source>
</evidence>
<dbReference type="SUPFAM" id="SSF74650">
    <property type="entry name" value="Galactose mutarotase-like"/>
    <property type="match status" value="1"/>
</dbReference>
<protein>
    <recommendedName>
        <fullName evidence="11">P-type domain-containing protein</fullName>
    </recommendedName>
</protein>
<dbReference type="SUPFAM" id="SSF51445">
    <property type="entry name" value="(Trans)glycosidases"/>
    <property type="match status" value="1"/>
</dbReference>
<evidence type="ECO:0000313" key="12">
    <source>
        <dbReference type="EMBL" id="TRY68650.1"/>
    </source>
</evidence>
<evidence type="ECO:0000256" key="8">
    <source>
        <dbReference type="PROSITE-ProRule" id="PRU00779"/>
    </source>
</evidence>
<gene>
    <name evidence="12" type="ORF">TCAL_02501</name>
</gene>
<evidence type="ECO:0000256" key="1">
    <source>
        <dbReference type="ARBA" id="ARBA00004370"/>
    </source>
</evidence>
<dbReference type="Pfam" id="PF00088">
    <property type="entry name" value="Trefoil"/>
    <property type="match status" value="1"/>
</dbReference>
<evidence type="ECO:0000256" key="3">
    <source>
        <dbReference type="ARBA" id="ARBA00022801"/>
    </source>
</evidence>
<dbReference type="InterPro" id="IPR044913">
    <property type="entry name" value="P_trefoil_dom_sf"/>
</dbReference>
<dbReference type="SUPFAM" id="SSF57492">
    <property type="entry name" value="Trefoil"/>
    <property type="match status" value="1"/>
</dbReference>
<dbReference type="Gene3D" id="4.10.110.10">
    <property type="entry name" value="Spasmolytic Protein, domain 1"/>
    <property type="match status" value="1"/>
</dbReference>
<keyword evidence="6" id="KW-0325">Glycoprotein</keyword>
<keyword evidence="7 9" id="KW-0326">Glycosidase</keyword>
<organism evidence="12 13">
    <name type="scientific">Tigriopus californicus</name>
    <name type="common">Marine copepod</name>
    <dbReference type="NCBI Taxonomy" id="6832"/>
    <lineage>
        <taxon>Eukaryota</taxon>
        <taxon>Metazoa</taxon>
        <taxon>Ecdysozoa</taxon>
        <taxon>Arthropoda</taxon>
        <taxon>Crustacea</taxon>
        <taxon>Multicrustacea</taxon>
        <taxon>Hexanauplia</taxon>
        <taxon>Copepoda</taxon>
        <taxon>Harpacticoida</taxon>
        <taxon>Harpacticidae</taxon>
        <taxon>Tigriopus</taxon>
    </lineage>
</organism>
<dbReference type="PANTHER" id="PTHR22762">
    <property type="entry name" value="ALPHA-GLUCOSIDASE"/>
    <property type="match status" value="1"/>
</dbReference>
<dbReference type="CDD" id="cd06602">
    <property type="entry name" value="GH31_MGAM_SI_GAA"/>
    <property type="match status" value="1"/>
</dbReference>
<evidence type="ECO:0000256" key="2">
    <source>
        <dbReference type="ARBA" id="ARBA00007806"/>
    </source>
</evidence>
<dbReference type="EMBL" id="VCGU01000010">
    <property type="protein sequence ID" value="TRY68650.1"/>
    <property type="molecule type" value="Genomic_DNA"/>
</dbReference>
<dbReference type="GO" id="GO:0004558">
    <property type="term" value="F:alpha-1,4-glucosidase activity"/>
    <property type="evidence" value="ECO:0007669"/>
    <property type="project" value="TreeGrafter"/>
</dbReference>
<dbReference type="Pfam" id="PF01055">
    <property type="entry name" value="Glyco_hydro_31_2nd"/>
    <property type="match status" value="1"/>
</dbReference>
<dbReference type="InterPro" id="IPR030458">
    <property type="entry name" value="Glyco_hydro_31_AS"/>
</dbReference>
<evidence type="ECO:0000256" key="10">
    <source>
        <dbReference type="SAM" id="SignalP"/>
    </source>
</evidence>
<accession>A0A553NTA2</accession>
<dbReference type="CDD" id="cd14752">
    <property type="entry name" value="GH31_N"/>
    <property type="match status" value="1"/>
</dbReference>
<name>A0A553NTA2_TIGCA</name>
<keyword evidence="5" id="KW-1015">Disulfide bond</keyword>
<comment type="subcellular location">
    <subcellularLocation>
        <location evidence="1">Membrane</location>
    </subcellularLocation>
</comment>
<dbReference type="Pfam" id="PF21365">
    <property type="entry name" value="Glyco_hydro_31_3rd"/>
    <property type="match status" value="1"/>
</dbReference>
<evidence type="ECO:0000256" key="9">
    <source>
        <dbReference type="RuleBase" id="RU361185"/>
    </source>
</evidence>
<dbReference type="InterPro" id="IPR013780">
    <property type="entry name" value="Glyco_hydro_b"/>
</dbReference>
<dbReference type="InterPro" id="IPR017853">
    <property type="entry name" value="GH"/>
</dbReference>
<evidence type="ECO:0000256" key="5">
    <source>
        <dbReference type="ARBA" id="ARBA00023157"/>
    </source>
</evidence>
<evidence type="ECO:0000259" key="11">
    <source>
        <dbReference type="PROSITE" id="PS51448"/>
    </source>
</evidence>
<keyword evidence="3 9" id="KW-0378">Hydrolase</keyword>
<reference evidence="12 13" key="1">
    <citation type="journal article" date="2018" name="Nat. Ecol. Evol.">
        <title>Genomic signatures of mitonuclear coevolution across populations of Tigriopus californicus.</title>
        <authorList>
            <person name="Barreto F.S."/>
            <person name="Watson E.T."/>
            <person name="Lima T.G."/>
            <person name="Willett C.S."/>
            <person name="Edmands S."/>
            <person name="Li W."/>
            <person name="Burton R.S."/>
        </authorList>
    </citation>
    <scope>NUCLEOTIDE SEQUENCE [LARGE SCALE GENOMIC DNA]</scope>
    <source>
        <strain evidence="12 13">San Diego</strain>
    </source>
</reference>
<keyword evidence="10" id="KW-0732">Signal</keyword>
<dbReference type="GO" id="GO:0016020">
    <property type="term" value="C:membrane"/>
    <property type="evidence" value="ECO:0007669"/>
    <property type="project" value="UniProtKB-SubCell"/>
</dbReference>
<evidence type="ECO:0000256" key="6">
    <source>
        <dbReference type="ARBA" id="ARBA00023180"/>
    </source>
</evidence>
<dbReference type="GO" id="GO:0030246">
    <property type="term" value="F:carbohydrate binding"/>
    <property type="evidence" value="ECO:0007669"/>
    <property type="project" value="InterPro"/>
</dbReference>
<comment type="caution">
    <text evidence="8">Lacks conserved residue(s) required for the propagation of feature annotation.</text>
</comment>
<dbReference type="Gene3D" id="2.60.40.1760">
    <property type="entry name" value="glycosyl hydrolase (family 31)"/>
    <property type="match status" value="1"/>
</dbReference>
<comment type="similarity">
    <text evidence="2 9">Belongs to the glycosyl hydrolase 31 family.</text>
</comment>
<dbReference type="Gene3D" id="3.20.20.80">
    <property type="entry name" value="Glycosidases"/>
    <property type="match status" value="1"/>
</dbReference>
<dbReference type="Proteomes" id="UP000318571">
    <property type="component" value="Chromosome 1"/>
</dbReference>
<dbReference type="Gene3D" id="2.60.40.1180">
    <property type="entry name" value="Golgi alpha-mannosidase II"/>
    <property type="match status" value="2"/>
</dbReference>
<dbReference type="PANTHER" id="PTHR22762:SF133">
    <property type="entry name" value="P-TYPE DOMAIN-CONTAINING PROTEIN"/>
    <property type="match status" value="1"/>
</dbReference>
<sequence>MKAFCGVIWVVTLALSKAQSLTDSDRVDCHPDPNVTQARCEQRGCIFEPPLGSGRAPVCYLPPFYGYRLQGDEVLPTDLGFEAILERNLAESSYFGQDFSLVRFEVEFQTESRLRVKLSPLSAERYEVPIPIERDSNRPQSTLYDVQFSYEPVFSFQVIRKSTGTILFDSSYGGLTLSDQFLQIASRLPSENVYGLGEHEQPSFKHDLNWKTWTMFARDVSPNPELNLYGTHPYYTVLENDGNAHSVLFKNSNAADVTLTPKPGLVYRTIGGVLDLYFFLGPTPENVVQQYTGALGRHQVPAYWSLGFHICRWGYESTQDLREVYQRTLAAEIPLDGQWSDIDIMDRKVDFTYDKERFGDLPDFIQDVHNDGRRFVAILDPGIPTGESDYPAFEEGSTLDVWVKEAQTGLPIQGMVWPDSPVYYPDFTSPITRDWWVKWIKAWRQEVPWDGLWIDMNEPANFEQGSLNGCEENMWNNPPYVPGANASFGLITKTLCMDAQHAGGSHYDTHSMYGWWEAVASFQAVQEATDQRSLVLSRSTFIGGAKYASHWLGDNFAEWDNLKYSIIGILQFNQFGFPLVGADICGFNGDYDPEMCARWHQLGAFYPFARNHNSIGNVDQDPGVDPFPGEVSVSAYLPEARWFDFYTTEESDVRGNFSNLDAPIEKLPLHIRGGTIIPTQASALSTEMARKNDLHLLVSLDENQEAEGVLYWDDGQSLDPSWAKHAKVAFTYSNNQLNGTVVKNDHSALNDLQIGKVSFYGLPTIIARIRFPEESRCDWNQTFAFTQVECSEKINPAADWSMELFFYC</sequence>
<dbReference type="InterPro" id="IPR048395">
    <property type="entry name" value="Glyco_hydro_31_C"/>
</dbReference>
<feature type="domain" description="P-type" evidence="11">
    <location>
        <begin position="16"/>
        <end position="63"/>
    </location>
</feature>
<dbReference type="InterPro" id="IPR000519">
    <property type="entry name" value="P_trefoil_dom"/>
</dbReference>
<keyword evidence="13" id="KW-1185">Reference proteome</keyword>
<dbReference type="PROSITE" id="PS51448">
    <property type="entry name" value="P_TREFOIL_2"/>
    <property type="match status" value="1"/>
</dbReference>